<dbReference type="SUPFAM" id="SSF51735">
    <property type="entry name" value="NAD(P)-binding Rossmann-fold domains"/>
    <property type="match status" value="1"/>
</dbReference>
<dbReference type="Pfam" id="PF02826">
    <property type="entry name" value="2-Hacid_dh_C"/>
    <property type="match status" value="1"/>
</dbReference>
<reference evidence="7 8" key="1">
    <citation type="submission" date="2022-03" db="EMBL/GenBank/DDBJ databases">
        <title>Novel taxa within the pig intestine.</title>
        <authorList>
            <person name="Wylensek D."/>
            <person name="Bishof K."/>
            <person name="Afrizal A."/>
            <person name="Clavel T."/>
        </authorList>
    </citation>
    <scope>NUCLEOTIDE SEQUENCE [LARGE SCALE GENOMIC DNA]</scope>
    <source>
        <strain evidence="7 8">Cla-KB-P134</strain>
    </source>
</reference>
<evidence type="ECO:0000259" key="6">
    <source>
        <dbReference type="Pfam" id="PF02826"/>
    </source>
</evidence>
<dbReference type="SUPFAM" id="SSF52283">
    <property type="entry name" value="Formate/glycerate dehydrogenase catalytic domain-like"/>
    <property type="match status" value="1"/>
</dbReference>
<dbReference type="Pfam" id="PF00389">
    <property type="entry name" value="2-Hacid_dh"/>
    <property type="match status" value="1"/>
</dbReference>
<gene>
    <name evidence="7" type="ORF">MOZ64_05135</name>
</gene>
<evidence type="ECO:0000256" key="3">
    <source>
        <dbReference type="ARBA" id="ARBA00023027"/>
    </source>
</evidence>
<dbReference type="InterPro" id="IPR036291">
    <property type="entry name" value="NAD(P)-bd_dom_sf"/>
</dbReference>
<evidence type="ECO:0000256" key="4">
    <source>
        <dbReference type="RuleBase" id="RU003719"/>
    </source>
</evidence>
<dbReference type="RefSeq" id="WP_320325521.1">
    <property type="nucleotide sequence ID" value="NZ_JALBUS010000006.1"/>
</dbReference>
<dbReference type="InterPro" id="IPR050857">
    <property type="entry name" value="D-2-hydroxyacid_DH"/>
</dbReference>
<evidence type="ECO:0000259" key="5">
    <source>
        <dbReference type="Pfam" id="PF00389"/>
    </source>
</evidence>
<comment type="caution">
    <text evidence="7">The sequence shown here is derived from an EMBL/GenBank/DDBJ whole genome shotgun (WGS) entry which is preliminary data.</text>
</comment>
<dbReference type="PANTHER" id="PTHR42789">
    <property type="entry name" value="D-ISOMER SPECIFIC 2-HYDROXYACID DEHYDROGENASE FAMILY PROTEIN (AFU_ORTHOLOGUE AFUA_6G10090)"/>
    <property type="match status" value="1"/>
</dbReference>
<feature type="domain" description="D-isomer specific 2-hydroxyacid dehydrogenase NAD-binding" evidence="6">
    <location>
        <begin position="114"/>
        <end position="293"/>
    </location>
</feature>
<dbReference type="EMBL" id="JALBUS010000006">
    <property type="protein sequence ID" value="MDX8417225.1"/>
    <property type="molecule type" value="Genomic_DNA"/>
</dbReference>
<organism evidence="7 8">
    <name type="scientific">Absicoccus intestinalis</name>
    <dbReference type="NCBI Taxonomy" id="2926319"/>
    <lineage>
        <taxon>Bacteria</taxon>
        <taxon>Bacillati</taxon>
        <taxon>Bacillota</taxon>
        <taxon>Erysipelotrichia</taxon>
        <taxon>Erysipelotrichales</taxon>
        <taxon>Erysipelotrichaceae</taxon>
        <taxon>Absicoccus</taxon>
    </lineage>
</organism>
<evidence type="ECO:0008006" key="9">
    <source>
        <dbReference type="Google" id="ProtNLM"/>
    </source>
</evidence>
<dbReference type="InterPro" id="IPR006140">
    <property type="entry name" value="D-isomer_DH_NAD-bd"/>
</dbReference>
<sequence>MKIAICDYKEPLNRDLNIEKNIFKKFLGEDTEISLYVHEGNEQAFKEAIADVDGILTSYLEFPKEIIQSNPHLKGISIEATGYNFVDADAAQAQNTAVTVIGEYCTQEVADHSMALMLAVARKLKHYDREIEYKHVYDYNSTSGMIRLEGSTFGILGLGKIGKAVARRAQGFGMHVIAYSPTCKPEVAQALGVKLVSKEELFETSDVISVHMRLTDKNVNMLNREAFAMMKKKPIIVNVSRGAMIDEDALLEALDHGQIFGAGLDVLVEETNENTKKSPLVGREDVILTPHMAFYSDFSLYECQRIAAENLCYVLLGQQDKVFKMVNDVDVRQFAK</sequence>
<evidence type="ECO:0000256" key="2">
    <source>
        <dbReference type="ARBA" id="ARBA00023002"/>
    </source>
</evidence>
<keyword evidence="3" id="KW-0520">NAD</keyword>
<dbReference type="PANTHER" id="PTHR42789:SF1">
    <property type="entry name" value="D-ISOMER SPECIFIC 2-HYDROXYACID DEHYDROGENASE FAMILY PROTEIN (AFU_ORTHOLOGUE AFUA_6G10090)"/>
    <property type="match status" value="1"/>
</dbReference>
<proteinExistence type="inferred from homology"/>
<dbReference type="Gene3D" id="3.40.50.720">
    <property type="entry name" value="NAD(P)-binding Rossmann-like Domain"/>
    <property type="match status" value="2"/>
</dbReference>
<accession>A0ABU4WKY3</accession>
<evidence type="ECO:0000256" key="1">
    <source>
        <dbReference type="ARBA" id="ARBA00005854"/>
    </source>
</evidence>
<dbReference type="Proteomes" id="UP001285244">
    <property type="component" value="Unassembled WGS sequence"/>
</dbReference>
<evidence type="ECO:0000313" key="7">
    <source>
        <dbReference type="EMBL" id="MDX8417225.1"/>
    </source>
</evidence>
<dbReference type="InterPro" id="IPR006139">
    <property type="entry name" value="D-isomer_2_OHA_DH_cat_dom"/>
</dbReference>
<comment type="similarity">
    <text evidence="1 4">Belongs to the D-isomer specific 2-hydroxyacid dehydrogenase family.</text>
</comment>
<name>A0ABU4WKY3_9FIRM</name>
<feature type="domain" description="D-isomer specific 2-hydroxyacid dehydrogenase catalytic" evidence="5">
    <location>
        <begin position="25"/>
        <end position="318"/>
    </location>
</feature>
<protein>
    <recommendedName>
        <fullName evidence="9">D-3-phosphoglycerate dehydrogenase</fullName>
    </recommendedName>
</protein>
<keyword evidence="8" id="KW-1185">Reference proteome</keyword>
<keyword evidence="2 4" id="KW-0560">Oxidoreductase</keyword>
<evidence type="ECO:0000313" key="8">
    <source>
        <dbReference type="Proteomes" id="UP001285244"/>
    </source>
</evidence>